<dbReference type="GO" id="GO:0005886">
    <property type="term" value="C:plasma membrane"/>
    <property type="evidence" value="ECO:0007669"/>
    <property type="project" value="TreeGrafter"/>
</dbReference>
<proteinExistence type="predicted"/>
<dbReference type="InterPro" id="IPR050860">
    <property type="entry name" value="FeoB_GTPase"/>
</dbReference>
<evidence type="ECO:0000259" key="3">
    <source>
        <dbReference type="Pfam" id="PF07670"/>
    </source>
</evidence>
<reference evidence="4 5" key="1">
    <citation type="submission" date="2016-10" db="EMBL/GenBank/DDBJ databases">
        <authorList>
            <person name="de Groot N.N."/>
        </authorList>
    </citation>
    <scope>NUCLEOTIDE SEQUENCE [LARGE SCALE GENOMIC DNA]</scope>
    <source>
        <strain evidence="4 5">DSM 12272</strain>
    </source>
</reference>
<dbReference type="PANTHER" id="PTHR43185:SF1">
    <property type="entry name" value="FE(2+) TRANSPORTER FEOB"/>
    <property type="match status" value="1"/>
</dbReference>
<feature type="transmembrane region" description="Helical" evidence="1">
    <location>
        <begin position="222"/>
        <end position="243"/>
    </location>
</feature>
<feature type="domain" description="Ferrous iron transport protein B C-terminal" evidence="2">
    <location>
        <begin position="166"/>
        <end position="218"/>
    </location>
</feature>
<name>A0A1H0UJU8_9CLOT</name>
<feature type="transmembrane region" description="Helical" evidence="1">
    <location>
        <begin position="133"/>
        <end position="157"/>
    </location>
</feature>
<evidence type="ECO:0000313" key="4">
    <source>
        <dbReference type="EMBL" id="SDP66248.1"/>
    </source>
</evidence>
<keyword evidence="1" id="KW-0472">Membrane</keyword>
<gene>
    <name evidence="4" type="ORF">SAMN04488529_11125</name>
</gene>
<evidence type="ECO:0000259" key="2">
    <source>
        <dbReference type="Pfam" id="PF07664"/>
    </source>
</evidence>
<dbReference type="STRING" id="94869.SAMN04488529_11125"/>
<organism evidence="4 5">
    <name type="scientific">Clostridium gasigenes</name>
    <dbReference type="NCBI Taxonomy" id="94869"/>
    <lineage>
        <taxon>Bacteria</taxon>
        <taxon>Bacillati</taxon>
        <taxon>Bacillota</taxon>
        <taxon>Clostridia</taxon>
        <taxon>Eubacteriales</taxon>
        <taxon>Clostridiaceae</taxon>
        <taxon>Clostridium</taxon>
    </lineage>
</organism>
<dbReference type="GO" id="GO:0015093">
    <property type="term" value="F:ferrous iron transmembrane transporter activity"/>
    <property type="evidence" value="ECO:0007669"/>
    <property type="project" value="InterPro"/>
</dbReference>
<feature type="transmembrane region" description="Helical" evidence="1">
    <location>
        <begin position="104"/>
        <end position="121"/>
    </location>
</feature>
<dbReference type="AlphaFoldDB" id="A0A1H0UJU8"/>
<keyword evidence="5" id="KW-1185">Reference proteome</keyword>
<dbReference type="InterPro" id="IPR011640">
    <property type="entry name" value="Fe2_transport_prot_B_C"/>
</dbReference>
<dbReference type="InterPro" id="IPR011642">
    <property type="entry name" value="Gate_dom"/>
</dbReference>
<keyword evidence="1" id="KW-0812">Transmembrane</keyword>
<accession>A0A1H0UJU8</accession>
<dbReference type="Pfam" id="PF07670">
    <property type="entry name" value="Gate"/>
    <property type="match status" value="1"/>
</dbReference>
<dbReference type="EMBL" id="FNJM01000011">
    <property type="protein sequence ID" value="SDP66248.1"/>
    <property type="molecule type" value="Genomic_DNA"/>
</dbReference>
<feature type="domain" description="Nucleoside transporter/FeoB GTPase Gate" evidence="3">
    <location>
        <begin position="62"/>
        <end position="156"/>
    </location>
</feature>
<dbReference type="Pfam" id="PF07664">
    <property type="entry name" value="FeoB_C"/>
    <property type="match status" value="1"/>
</dbReference>
<dbReference type="PANTHER" id="PTHR43185">
    <property type="entry name" value="FERROUS IRON TRANSPORT PROTEIN B"/>
    <property type="match status" value="1"/>
</dbReference>
<evidence type="ECO:0000313" key="5">
    <source>
        <dbReference type="Proteomes" id="UP000198597"/>
    </source>
</evidence>
<keyword evidence="1" id="KW-1133">Transmembrane helix</keyword>
<protein>
    <submittedName>
        <fullName evidence="4">Nucleoside recognition</fullName>
    </submittedName>
</protein>
<feature type="transmembrane region" description="Helical" evidence="1">
    <location>
        <begin position="40"/>
        <end position="62"/>
    </location>
</feature>
<dbReference type="Proteomes" id="UP000198597">
    <property type="component" value="Unassembled WGS sequence"/>
</dbReference>
<evidence type="ECO:0000256" key="1">
    <source>
        <dbReference type="SAM" id="Phobius"/>
    </source>
</evidence>
<feature type="transmembrane region" description="Helical" evidence="1">
    <location>
        <begin position="163"/>
        <end position="183"/>
    </location>
</feature>
<sequence length="279" mass="30563">MRGIYFIAVSSLGAIATDWTNDRLFGEIVSGNVSSWLEIAGVAGWLQGLIIDGVIGGVGAVLGFVPQIMILFFLLAIIEDCGYMARVAFVMDRIFRKVGLSGKAFIPMIISSGCGVPGIMATRTMENDRDRKVTIMLTTFIPCSAKIPIIALFGGAIFGGASWVAPSVYFLSIIMIIICGIILKKTKLFAGEPSPFVMEFPQYHIPSFKGVLIHMWERGKAFIIKAGTIIFVACGVIYFHLYLRLLVLVTGNQQLQQLLVLLQRKMLQACLLQLVHSHS</sequence>